<evidence type="ECO:0000259" key="8">
    <source>
        <dbReference type="Pfam" id="PF03807"/>
    </source>
</evidence>
<evidence type="ECO:0000256" key="7">
    <source>
        <dbReference type="RuleBase" id="RU003903"/>
    </source>
</evidence>
<dbReference type="InterPro" id="IPR036291">
    <property type="entry name" value="NAD(P)-bd_dom_sf"/>
</dbReference>
<evidence type="ECO:0000256" key="2">
    <source>
        <dbReference type="ARBA" id="ARBA00022857"/>
    </source>
</evidence>
<name>A0A5J6PWJ4_9NEIS</name>
<comment type="subcellular location">
    <subcellularLocation>
        <location evidence="4">Cytoplasm</location>
    </subcellularLocation>
</comment>
<evidence type="ECO:0000256" key="3">
    <source>
        <dbReference type="ARBA" id="ARBA00023002"/>
    </source>
</evidence>
<evidence type="ECO:0000256" key="5">
    <source>
        <dbReference type="NCBIfam" id="TIGR00112"/>
    </source>
</evidence>
<dbReference type="InterPro" id="IPR029036">
    <property type="entry name" value="P5CR_dimer"/>
</dbReference>
<comment type="catalytic activity">
    <reaction evidence="4">
        <text>L-proline + NAD(+) = (S)-1-pyrroline-5-carboxylate + NADH + 2 H(+)</text>
        <dbReference type="Rhea" id="RHEA:14105"/>
        <dbReference type="ChEBI" id="CHEBI:15378"/>
        <dbReference type="ChEBI" id="CHEBI:17388"/>
        <dbReference type="ChEBI" id="CHEBI:57540"/>
        <dbReference type="ChEBI" id="CHEBI:57945"/>
        <dbReference type="ChEBI" id="CHEBI:60039"/>
        <dbReference type="EC" id="1.5.1.2"/>
    </reaction>
</comment>
<dbReference type="AlphaFoldDB" id="A0A5J6PWJ4"/>
<dbReference type="Pfam" id="PF03807">
    <property type="entry name" value="F420_oxidored"/>
    <property type="match status" value="1"/>
</dbReference>
<dbReference type="HAMAP" id="MF_01925">
    <property type="entry name" value="P5C_reductase"/>
    <property type="match status" value="1"/>
</dbReference>
<proteinExistence type="inferred from homology"/>
<accession>A0A5J6PWJ4</accession>
<keyword evidence="4 7" id="KW-0028">Amino-acid biosynthesis</keyword>
<dbReference type="InterPro" id="IPR000304">
    <property type="entry name" value="Pyrroline-COOH_reductase"/>
</dbReference>
<keyword evidence="2 4" id="KW-0521">NADP</keyword>
<dbReference type="SUPFAM" id="SSF51735">
    <property type="entry name" value="NAD(P)-binding Rossmann-fold domains"/>
    <property type="match status" value="1"/>
</dbReference>
<evidence type="ECO:0000313" key="10">
    <source>
        <dbReference type="EMBL" id="QEY25222.1"/>
    </source>
</evidence>
<dbReference type="Proteomes" id="UP000325713">
    <property type="component" value="Chromosome"/>
</dbReference>
<comment type="catalytic activity">
    <reaction evidence="4 7">
        <text>L-proline + NADP(+) = (S)-1-pyrroline-5-carboxylate + NADPH + 2 H(+)</text>
        <dbReference type="Rhea" id="RHEA:14109"/>
        <dbReference type="ChEBI" id="CHEBI:15378"/>
        <dbReference type="ChEBI" id="CHEBI:17388"/>
        <dbReference type="ChEBI" id="CHEBI:57783"/>
        <dbReference type="ChEBI" id="CHEBI:58349"/>
        <dbReference type="ChEBI" id="CHEBI:60039"/>
        <dbReference type="EC" id="1.5.1.2"/>
    </reaction>
</comment>
<comment type="function">
    <text evidence="4">Catalyzes the reduction of 1-pyrroline-5-carboxylate (PCA) to L-proline.</text>
</comment>
<dbReference type="PANTHER" id="PTHR11645">
    <property type="entry name" value="PYRROLINE-5-CARBOXYLATE REDUCTASE"/>
    <property type="match status" value="1"/>
</dbReference>
<dbReference type="EMBL" id="CP031700">
    <property type="protein sequence ID" value="QEY25222.1"/>
    <property type="molecule type" value="Genomic_DNA"/>
</dbReference>
<dbReference type="InterPro" id="IPR028939">
    <property type="entry name" value="P5C_Rdtase_cat_N"/>
</dbReference>
<comment type="pathway">
    <text evidence="4 7">Amino-acid biosynthesis; L-proline biosynthesis; L-proline from L-glutamate 5-semialdehyde: step 1/1.</text>
</comment>
<feature type="domain" description="Pyrroline-5-carboxylate reductase catalytic N-terminal" evidence="8">
    <location>
        <begin position="3"/>
        <end position="90"/>
    </location>
</feature>
<comment type="similarity">
    <text evidence="1 4 7">Belongs to the pyrroline-5-carboxylate reductase family.</text>
</comment>
<gene>
    <name evidence="4" type="primary">proC</name>
    <name evidence="10" type="ORF">D0T92_00810</name>
</gene>
<dbReference type="OrthoDB" id="9805754at2"/>
<dbReference type="SUPFAM" id="SSF48179">
    <property type="entry name" value="6-phosphogluconate dehydrogenase C-terminal domain-like"/>
    <property type="match status" value="1"/>
</dbReference>
<sequence length="266" mass="27660">MTIYFLGGGNMAEAIAGGLVRQGGYQIHIVNRGAEKRERLAKSLGVAVSEKLPALNAEDILVLAVKPQDMQAACAGVETNGALVLSVAAGLSVNTLSSYLNDTRRIIRTMPNTPGRVGLGVSGLFAADGASDADKQAAEEVMSAIGQVVWLEDEAQIHAITGITGSGPAYVFYLMNALQEAALAQGFDNETARQLSLATFKGAVGLAEQGGEDFIVLQQNVTSKGGTTFAALETFKERKVAQAIGAGVDACVARSKEIAQQFEGGK</sequence>
<dbReference type="FunFam" id="1.10.3730.10:FF:000001">
    <property type="entry name" value="Pyrroline-5-carboxylate reductase"/>
    <property type="match status" value="1"/>
</dbReference>
<dbReference type="PIRSF" id="PIRSF000193">
    <property type="entry name" value="Pyrrol-5-carb_rd"/>
    <property type="match status" value="1"/>
</dbReference>
<dbReference type="InterPro" id="IPR053790">
    <property type="entry name" value="P5CR-like_CS"/>
</dbReference>
<dbReference type="GO" id="GO:0004735">
    <property type="term" value="F:pyrroline-5-carboxylate reductase activity"/>
    <property type="evidence" value="ECO:0007669"/>
    <property type="project" value="UniProtKB-UniRule"/>
</dbReference>
<evidence type="ECO:0000259" key="9">
    <source>
        <dbReference type="Pfam" id="PF14748"/>
    </source>
</evidence>
<keyword evidence="4 7" id="KW-0641">Proline biosynthesis</keyword>
<keyword evidence="4" id="KW-0963">Cytoplasm</keyword>
<organism evidence="10 11">
    <name type="scientific">Neisseria zalophi</name>
    <dbReference type="NCBI Taxonomy" id="640030"/>
    <lineage>
        <taxon>Bacteria</taxon>
        <taxon>Pseudomonadati</taxon>
        <taxon>Pseudomonadota</taxon>
        <taxon>Betaproteobacteria</taxon>
        <taxon>Neisseriales</taxon>
        <taxon>Neisseriaceae</taxon>
        <taxon>Neisseria</taxon>
    </lineage>
</organism>
<protein>
    <recommendedName>
        <fullName evidence="4 5">Pyrroline-5-carboxylate reductase</fullName>
        <shortName evidence="4">P5C reductase</shortName>
        <shortName evidence="4">P5CR</shortName>
        <ecNumber evidence="4 5">1.5.1.2</ecNumber>
    </recommendedName>
    <alternativeName>
        <fullName evidence="4">PCA reductase</fullName>
    </alternativeName>
</protein>
<keyword evidence="11" id="KW-1185">Reference proteome</keyword>
<feature type="binding site" evidence="6">
    <location>
        <begin position="64"/>
        <end position="67"/>
    </location>
    <ligand>
        <name>NADP(+)</name>
        <dbReference type="ChEBI" id="CHEBI:58349"/>
    </ligand>
</feature>
<dbReference type="PROSITE" id="PS00521">
    <property type="entry name" value="P5CR"/>
    <property type="match status" value="1"/>
</dbReference>
<dbReference type="GO" id="GO:0055129">
    <property type="term" value="P:L-proline biosynthetic process"/>
    <property type="evidence" value="ECO:0007669"/>
    <property type="project" value="UniProtKB-UniRule"/>
</dbReference>
<evidence type="ECO:0000256" key="1">
    <source>
        <dbReference type="ARBA" id="ARBA00005525"/>
    </source>
</evidence>
<dbReference type="EC" id="1.5.1.2" evidence="4 5"/>
<dbReference type="UniPathway" id="UPA00098">
    <property type="reaction ID" value="UER00361"/>
</dbReference>
<dbReference type="PANTHER" id="PTHR11645:SF0">
    <property type="entry name" value="PYRROLINE-5-CARBOXYLATE REDUCTASE 3"/>
    <property type="match status" value="1"/>
</dbReference>
<dbReference type="RefSeq" id="WP_151049299.1">
    <property type="nucleotide sequence ID" value="NZ_CP031700.1"/>
</dbReference>
<dbReference type="InterPro" id="IPR008927">
    <property type="entry name" value="6-PGluconate_DH-like_C_sf"/>
</dbReference>
<dbReference type="GO" id="GO:0005737">
    <property type="term" value="C:cytoplasm"/>
    <property type="evidence" value="ECO:0007669"/>
    <property type="project" value="UniProtKB-SubCell"/>
</dbReference>
<evidence type="ECO:0000256" key="6">
    <source>
        <dbReference type="PIRSR" id="PIRSR000193-1"/>
    </source>
</evidence>
<dbReference type="Pfam" id="PF14748">
    <property type="entry name" value="P5CR_dimer"/>
    <property type="match status" value="1"/>
</dbReference>
<dbReference type="Gene3D" id="3.40.50.720">
    <property type="entry name" value="NAD(P)-binding Rossmann-like Domain"/>
    <property type="match status" value="1"/>
</dbReference>
<dbReference type="Gene3D" id="1.10.3730.10">
    <property type="entry name" value="ProC C-terminal domain-like"/>
    <property type="match status" value="1"/>
</dbReference>
<feature type="binding site" evidence="6">
    <location>
        <begin position="6"/>
        <end position="11"/>
    </location>
    <ligand>
        <name>NADP(+)</name>
        <dbReference type="ChEBI" id="CHEBI:58349"/>
    </ligand>
</feature>
<keyword evidence="3 4" id="KW-0560">Oxidoreductase</keyword>
<dbReference type="NCBIfam" id="TIGR00112">
    <property type="entry name" value="proC"/>
    <property type="match status" value="1"/>
</dbReference>
<feature type="domain" description="Pyrroline-5-carboxylate reductase dimerisation" evidence="9">
    <location>
        <begin position="154"/>
        <end position="257"/>
    </location>
</feature>
<reference evidence="10 11" key="1">
    <citation type="submission" date="2018-08" db="EMBL/GenBank/DDBJ databases">
        <title>Neisseria zalophi ATCC BAA-2455 complete genome.</title>
        <authorList>
            <person name="Veseli I.A."/>
            <person name="Buttler R."/>
            <person name="Mascarenhas dos Santos A.C."/>
            <person name="Pombert J.-F."/>
        </authorList>
    </citation>
    <scope>NUCLEOTIDE SEQUENCE [LARGE SCALE GENOMIC DNA]</scope>
    <source>
        <strain evidence="10 11">ATCC BAA-2455</strain>
    </source>
</reference>
<dbReference type="KEGG" id="nzl:D0T92_00810"/>
<evidence type="ECO:0000313" key="11">
    <source>
        <dbReference type="Proteomes" id="UP000325713"/>
    </source>
</evidence>
<evidence type="ECO:0000256" key="4">
    <source>
        <dbReference type="HAMAP-Rule" id="MF_01925"/>
    </source>
</evidence>